<keyword evidence="4" id="KW-1185">Reference proteome</keyword>
<evidence type="ECO:0000313" key="4">
    <source>
        <dbReference type="Proteomes" id="UP000005237"/>
    </source>
</evidence>
<organism evidence="3 4">
    <name type="scientific">Caenorhabditis japonica</name>
    <dbReference type="NCBI Taxonomy" id="281687"/>
    <lineage>
        <taxon>Eukaryota</taxon>
        <taxon>Metazoa</taxon>
        <taxon>Ecdysozoa</taxon>
        <taxon>Nematoda</taxon>
        <taxon>Chromadorea</taxon>
        <taxon>Rhabditida</taxon>
        <taxon>Rhabditina</taxon>
        <taxon>Rhabditomorpha</taxon>
        <taxon>Rhabditoidea</taxon>
        <taxon>Rhabditidae</taxon>
        <taxon>Peloderinae</taxon>
        <taxon>Caenorhabditis</taxon>
    </lineage>
</organism>
<protein>
    <submittedName>
        <fullName evidence="3">Uncharacterized protein</fullName>
    </submittedName>
</protein>
<feature type="region of interest" description="Disordered" evidence="1">
    <location>
        <begin position="143"/>
        <end position="175"/>
    </location>
</feature>
<feature type="region of interest" description="Disordered" evidence="1">
    <location>
        <begin position="1"/>
        <end position="32"/>
    </location>
</feature>
<feature type="transmembrane region" description="Helical" evidence="2">
    <location>
        <begin position="277"/>
        <end position="301"/>
    </location>
</feature>
<name>A0A8R1DKB2_CAEJA</name>
<accession>A0A8R1DKB2</accession>
<keyword evidence="2" id="KW-1133">Transmembrane helix</keyword>
<dbReference type="EnsemblMetazoa" id="CJA05169c.1">
    <property type="protein sequence ID" value="CJA05169c.1"/>
    <property type="gene ID" value="WBGene00124373"/>
</dbReference>
<reference evidence="3" key="2">
    <citation type="submission" date="2022-06" db="UniProtKB">
        <authorList>
            <consortium name="EnsemblMetazoa"/>
        </authorList>
    </citation>
    <scope>IDENTIFICATION</scope>
    <source>
        <strain evidence="3">DF5081</strain>
    </source>
</reference>
<keyword evidence="2" id="KW-0472">Membrane</keyword>
<feature type="compositionally biased region" description="Basic and acidic residues" evidence="1">
    <location>
        <begin position="1"/>
        <end position="22"/>
    </location>
</feature>
<reference evidence="4" key="1">
    <citation type="submission" date="2010-08" db="EMBL/GenBank/DDBJ databases">
        <authorList>
            <consortium name="Caenorhabditis japonica Sequencing Consortium"/>
            <person name="Wilson R.K."/>
        </authorList>
    </citation>
    <scope>NUCLEOTIDE SEQUENCE [LARGE SCALE GENOMIC DNA]</scope>
    <source>
        <strain evidence="4">DF5081</strain>
    </source>
</reference>
<evidence type="ECO:0000313" key="3">
    <source>
        <dbReference type="EnsemblMetazoa" id="CJA05169c.1"/>
    </source>
</evidence>
<dbReference type="Proteomes" id="UP000005237">
    <property type="component" value="Unassembled WGS sequence"/>
</dbReference>
<evidence type="ECO:0000256" key="1">
    <source>
        <dbReference type="SAM" id="MobiDB-lite"/>
    </source>
</evidence>
<dbReference type="AlphaFoldDB" id="A0A8R1DKB2"/>
<proteinExistence type="predicted"/>
<evidence type="ECO:0000256" key="2">
    <source>
        <dbReference type="SAM" id="Phobius"/>
    </source>
</evidence>
<sequence length="385" mass="43611">MKDHVKWRVSRDEGKHARDGGKGNHVIRGTKRRSQRAADVHAYCEEGPNMVCDSQFITRFSIQFFSVVHEVFNRYSAYIETRRNYLEQSESEEDVEIRTILRRPPPAQPRQSYFRRTGQTSCTPFGRVLIFMVSNLTSVFRSRNQADKKSKGSKKVSTSSEDEQPTLAAPPPPPATMVLIPTITKEDAPKEVEIPTELEQTPSSSVVQEIKVEEPKEEVNGKSVEEVTVEPECSICTKVQDFVWPIYENVKTKYEQTVDRLLDPALHASIRSEFLEYAPSVILGFAIFLFCITFVSILKLLRNGPQTEPSFFCKYFSAPFAPLFDALCEPEPFVFADELPRVMGGLVDEILLTLSEFYRTIGKGFTVFGTLFTAISNGLSQNVSY</sequence>
<keyword evidence="2" id="KW-0812">Transmembrane</keyword>